<dbReference type="SUPFAM" id="SSF54236">
    <property type="entry name" value="Ubiquitin-like"/>
    <property type="match status" value="1"/>
</dbReference>
<feature type="domain" description="Ubiquitin-like" evidence="2">
    <location>
        <begin position="19"/>
        <end position="96"/>
    </location>
</feature>
<evidence type="ECO:0000256" key="1">
    <source>
        <dbReference type="ARBA" id="ARBA00009185"/>
    </source>
</evidence>
<reference evidence="3" key="1">
    <citation type="submission" date="2018-11" db="EMBL/GenBank/DDBJ databases">
        <title>Henneguya salminicola genome and transcriptome.</title>
        <authorList>
            <person name="Yahalomi D."/>
            <person name="Atkinson S.D."/>
            <person name="Neuhof M."/>
            <person name="Chang E.S."/>
            <person name="Philippe H."/>
            <person name="Cartwright P."/>
            <person name="Bartholomew J.L."/>
            <person name="Huchon D."/>
        </authorList>
    </citation>
    <scope>NUCLEOTIDE SEQUENCE</scope>
    <source>
        <strain evidence="3">Hz1</strain>
        <tissue evidence="3">Whole</tissue>
    </source>
</reference>
<dbReference type="OrthoDB" id="442921at2759"/>
<dbReference type="PANTHER" id="PTHR10562">
    <property type="entry name" value="SMALL UBIQUITIN-RELATED MODIFIER"/>
    <property type="match status" value="1"/>
</dbReference>
<protein>
    <submittedName>
        <fullName evidence="3">Small ubiquitin-related modifier 1 (Trinotate prediction)</fullName>
    </submittedName>
</protein>
<dbReference type="AlphaFoldDB" id="A0A6G3MM99"/>
<comment type="similarity">
    <text evidence="1">Belongs to the ubiquitin family. SUMO subfamily.</text>
</comment>
<sequence>MSEENDQEDSLKKVKEEENYVTVKVLDTNGSHTMFKINRTAQLAKLTKAYCERKGIKSSSVRFFVNGQRITDAATAKELNIENGDVIEVFTGQQGGSIIQAYAV</sequence>
<organism evidence="3">
    <name type="scientific">Henneguya salminicola</name>
    <name type="common">Myxosporean</name>
    <dbReference type="NCBI Taxonomy" id="69463"/>
    <lineage>
        <taxon>Eukaryota</taxon>
        <taxon>Metazoa</taxon>
        <taxon>Cnidaria</taxon>
        <taxon>Myxozoa</taxon>
        <taxon>Myxosporea</taxon>
        <taxon>Bivalvulida</taxon>
        <taxon>Platysporina</taxon>
        <taxon>Myxobolidae</taxon>
        <taxon>Henneguya</taxon>
    </lineage>
</organism>
<dbReference type="InterPro" id="IPR022617">
    <property type="entry name" value="Rad60/SUMO-like_dom"/>
</dbReference>
<dbReference type="Pfam" id="PF11976">
    <property type="entry name" value="Rad60-SLD"/>
    <property type="match status" value="1"/>
</dbReference>
<dbReference type="PROSITE" id="PS50053">
    <property type="entry name" value="UBIQUITIN_2"/>
    <property type="match status" value="1"/>
</dbReference>
<proteinExistence type="inferred from homology"/>
<evidence type="ECO:0000259" key="2">
    <source>
        <dbReference type="PROSITE" id="PS50053"/>
    </source>
</evidence>
<dbReference type="InterPro" id="IPR029071">
    <property type="entry name" value="Ubiquitin-like_domsf"/>
</dbReference>
<dbReference type="EMBL" id="GHBP01016006">
    <property type="protein sequence ID" value="NDJ95150.1"/>
    <property type="molecule type" value="Transcribed_RNA"/>
</dbReference>
<dbReference type="Gene3D" id="3.10.20.90">
    <property type="entry name" value="Phosphatidylinositol 3-kinase Catalytic Subunit, Chain A, domain 1"/>
    <property type="match status" value="1"/>
</dbReference>
<evidence type="ECO:0000313" key="3">
    <source>
        <dbReference type="EMBL" id="NDJ95150.1"/>
    </source>
</evidence>
<dbReference type="InterPro" id="IPR000626">
    <property type="entry name" value="Ubiquitin-like_dom"/>
</dbReference>
<accession>A0A6G3MM99</accession>
<name>A0A6G3MM99_HENSL</name>